<evidence type="ECO:0000313" key="10">
    <source>
        <dbReference type="EMBL" id="PNG89993.1"/>
    </source>
</evidence>
<keyword evidence="2" id="KW-1003">Cell membrane</keyword>
<keyword evidence="6" id="KW-0067">ATP-binding</keyword>
<proteinExistence type="predicted"/>
<dbReference type="InterPro" id="IPR017871">
    <property type="entry name" value="ABC_transporter-like_CS"/>
</dbReference>
<evidence type="ECO:0000256" key="8">
    <source>
        <dbReference type="ARBA" id="ARBA00023136"/>
    </source>
</evidence>
<dbReference type="SUPFAM" id="SSF52540">
    <property type="entry name" value="P-loop containing nucleoside triphosphate hydrolases"/>
    <property type="match status" value="2"/>
</dbReference>
<comment type="caution">
    <text evidence="10">The sequence shown here is derived from an EMBL/GenBank/DDBJ whole genome shotgun (WGS) entry which is preliminary data.</text>
</comment>
<dbReference type="CDD" id="cd03215">
    <property type="entry name" value="ABC_Carb_Monos_II"/>
    <property type="match status" value="1"/>
</dbReference>
<dbReference type="Gene3D" id="3.40.50.300">
    <property type="entry name" value="P-loop containing nucleotide triphosphate hydrolases"/>
    <property type="match status" value="2"/>
</dbReference>
<evidence type="ECO:0000313" key="11">
    <source>
        <dbReference type="Proteomes" id="UP000236520"/>
    </source>
</evidence>
<evidence type="ECO:0000256" key="6">
    <source>
        <dbReference type="ARBA" id="ARBA00022840"/>
    </source>
</evidence>
<evidence type="ECO:0000256" key="2">
    <source>
        <dbReference type="ARBA" id="ARBA00022475"/>
    </source>
</evidence>
<dbReference type="InterPro" id="IPR027417">
    <property type="entry name" value="P-loop_NTPase"/>
</dbReference>
<dbReference type="InterPro" id="IPR050107">
    <property type="entry name" value="ABC_carbohydrate_import_ATPase"/>
</dbReference>
<organism evidence="10 11">
    <name type="scientific">Streptomyces malaysiensis</name>
    <dbReference type="NCBI Taxonomy" id="92644"/>
    <lineage>
        <taxon>Bacteria</taxon>
        <taxon>Bacillati</taxon>
        <taxon>Actinomycetota</taxon>
        <taxon>Actinomycetes</taxon>
        <taxon>Kitasatosporales</taxon>
        <taxon>Streptomycetaceae</taxon>
        <taxon>Streptomyces</taxon>
        <taxon>Streptomyces violaceusniger group</taxon>
    </lineage>
</organism>
<keyword evidence="1" id="KW-0813">Transport</keyword>
<dbReference type="EMBL" id="LJIW01000002">
    <property type="protein sequence ID" value="PNG89993.1"/>
    <property type="molecule type" value="Genomic_DNA"/>
</dbReference>
<keyword evidence="5" id="KW-0547">Nucleotide-binding</keyword>
<dbReference type="Proteomes" id="UP000236520">
    <property type="component" value="Unassembled WGS sequence"/>
</dbReference>
<evidence type="ECO:0000256" key="4">
    <source>
        <dbReference type="ARBA" id="ARBA00022737"/>
    </source>
</evidence>
<feature type="domain" description="ABC transporter" evidence="9">
    <location>
        <begin position="224"/>
        <end position="469"/>
    </location>
</feature>
<gene>
    <name evidence="10" type="ORF">SMF913_25458</name>
</gene>
<feature type="domain" description="ABC transporter" evidence="9">
    <location>
        <begin position="1"/>
        <end position="214"/>
    </location>
</feature>
<dbReference type="PANTHER" id="PTHR43790:SF3">
    <property type="entry name" value="D-ALLOSE IMPORT ATP-BINDING PROTEIN ALSA-RELATED"/>
    <property type="match status" value="1"/>
</dbReference>
<reference evidence="10 11" key="1">
    <citation type="submission" date="2015-09" db="EMBL/GenBank/DDBJ databases">
        <title>Genome sequence, genome mining and natural product profiling of a biocontrol bacterium Streptomyces malaysiensis F913.</title>
        <authorList>
            <person name="Xu Y."/>
            <person name="Wei J."/>
            <person name="Xie J."/>
            <person name="Li T."/>
            <person name="Zhou Z."/>
        </authorList>
    </citation>
    <scope>NUCLEOTIDE SEQUENCE [LARGE SCALE GENOMIC DNA]</scope>
    <source>
        <strain evidence="10 11">F913</strain>
    </source>
</reference>
<dbReference type="PROSITE" id="PS00211">
    <property type="entry name" value="ABC_TRANSPORTER_1"/>
    <property type="match status" value="1"/>
</dbReference>
<sequence>MTVSSGEVVALLGHNGSGKSTLVKILAGVYDADEGAEIQVPAPESSGRGLHFIHQDLGLIASLTAVENIDLAKHLKKRALRPFRTRQERSHAKDLLARFGTDLDVTVPVSGLSPTERTLVAIARALGDWQSTHNVLVLDEPTAALNADGVGSLFTAVRRLAADGTGVLFISHRLEEVVELADRVVVLRDGRVAAERLRGDFDRASLTELIAGGHLESHRTASGRDFGPIRLRVEEVTGPELAGVSFTARAGEVVGISGLLGSGAETLTGAVFGSSARTSGRVLVDGTAIPPENPGAAVKTGVVLAPADRRRLGAFVTMTARENITLPLLSPLRRASGRLDFRAEKREARQWMDDVDVRPRGSIEKPFGLFSGGNQQKIVLGKWLRTRPKVLLLEEPTQGVDVGALAGIYQLIETAAADGAAVVVASSDTEELCRLCDRVLVLGQGRITAELSGRGLTEAELVRATLGGAEAAHPSFAHGGSR</sequence>
<dbReference type="GO" id="GO:0016887">
    <property type="term" value="F:ATP hydrolysis activity"/>
    <property type="evidence" value="ECO:0007669"/>
    <property type="project" value="InterPro"/>
</dbReference>
<dbReference type="GO" id="GO:0005524">
    <property type="term" value="F:ATP binding"/>
    <property type="evidence" value="ECO:0007669"/>
    <property type="project" value="UniProtKB-KW"/>
</dbReference>
<dbReference type="PANTHER" id="PTHR43790">
    <property type="entry name" value="CARBOHYDRATE TRANSPORT ATP-BINDING PROTEIN MG119-RELATED"/>
    <property type="match status" value="1"/>
</dbReference>
<keyword evidence="11" id="KW-1185">Reference proteome</keyword>
<keyword evidence="8" id="KW-0472">Membrane</keyword>
<evidence type="ECO:0000259" key="9">
    <source>
        <dbReference type="PROSITE" id="PS50893"/>
    </source>
</evidence>
<dbReference type="PROSITE" id="PS50893">
    <property type="entry name" value="ABC_TRANSPORTER_2"/>
    <property type="match status" value="2"/>
</dbReference>
<dbReference type="InterPro" id="IPR003439">
    <property type="entry name" value="ABC_transporter-like_ATP-bd"/>
</dbReference>
<evidence type="ECO:0000256" key="5">
    <source>
        <dbReference type="ARBA" id="ARBA00022741"/>
    </source>
</evidence>
<dbReference type="InterPro" id="IPR003593">
    <property type="entry name" value="AAA+_ATPase"/>
</dbReference>
<evidence type="ECO:0000256" key="3">
    <source>
        <dbReference type="ARBA" id="ARBA00022597"/>
    </source>
</evidence>
<evidence type="ECO:0000256" key="7">
    <source>
        <dbReference type="ARBA" id="ARBA00022967"/>
    </source>
</evidence>
<keyword evidence="4" id="KW-0677">Repeat</keyword>
<accession>A0A2J7YPQ2</accession>
<dbReference type="SMART" id="SM00382">
    <property type="entry name" value="AAA"/>
    <property type="match status" value="2"/>
</dbReference>
<keyword evidence="3" id="KW-0762">Sugar transport</keyword>
<dbReference type="AlphaFoldDB" id="A0A2J7YPQ2"/>
<dbReference type="Pfam" id="PF00005">
    <property type="entry name" value="ABC_tran"/>
    <property type="match status" value="2"/>
</dbReference>
<protein>
    <recommendedName>
        <fullName evidence="9">ABC transporter domain-containing protein</fullName>
    </recommendedName>
</protein>
<evidence type="ECO:0000256" key="1">
    <source>
        <dbReference type="ARBA" id="ARBA00022448"/>
    </source>
</evidence>
<name>A0A2J7YPQ2_STRMQ</name>
<keyword evidence="7" id="KW-1278">Translocase</keyword>